<organism evidence="5 6">
    <name type="scientific">Pseudokineococcus marinus</name>
    <dbReference type="NCBI Taxonomy" id="351215"/>
    <lineage>
        <taxon>Bacteria</taxon>
        <taxon>Bacillati</taxon>
        <taxon>Actinomycetota</taxon>
        <taxon>Actinomycetes</taxon>
        <taxon>Kineosporiales</taxon>
        <taxon>Kineosporiaceae</taxon>
        <taxon>Pseudokineococcus</taxon>
    </lineage>
</organism>
<dbReference type="PROSITE" id="PS00894">
    <property type="entry name" value="HTH_DEOR_1"/>
    <property type="match status" value="1"/>
</dbReference>
<dbReference type="GO" id="GO:0003700">
    <property type="term" value="F:DNA-binding transcription factor activity"/>
    <property type="evidence" value="ECO:0007669"/>
    <property type="project" value="InterPro"/>
</dbReference>
<dbReference type="InterPro" id="IPR036390">
    <property type="entry name" value="WH_DNA-bd_sf"/>
</dbReference>
<proteinExistence type="predicted"/>
<dbReference type="RefSeq" id="WP_171202992.1">
    <property type="nucleotide sequence ID" value="NZ_JABEMA010000104.1"/>
</dbReference>
<dbReference type="InterPro" id="IPR018356">
    <property type="entry name" value="Tscrpt_reg_HTH_DeoR_CS"/>
</dbReference>
<sequence length="94" mass="10175">MSTLAGRGPLAETRRQHLLLALRRDGVVRVSDLTEALGVTPVTVRRDIARLERDGLVRRVHGGAALPVPAPRLRVVLLRRLLEGTVGTAALEEA</sequence>
<dbReference type="Pfam" id="PF08220">
    <property type="entry name" value="HTH_DeoR"/>
    <property type="match status" value="1"/>
</dbReference>
<keyword evidence="1" id="KW-0805">Transcription regulation</keyword>
<protein>
    <submittedName>
        <fullName evidence="5">DeoR/GlpR transcriptional regulator</fullName>
    </submittedName>
</protein>
<evidence type="ECO:0000256" key="1">
    <source>
        <dbReference type="ARBA" id="ARBA00023015"/>
    </source>
</evidence>
<feature type="non-terminal residue" evidence="5">
    <location>
        <position position="94"/>
    </location>
</feature>
<dbReference type="InterPro" id="IPR036388">
    <property type="entry name" value="WH-like_DNA-bd_sf"/>
</dbReference>
<dbReference type="EMBL" id="JABEMA010000104">
    <property type="protein sequence ID" value="NNH23163.1"/>
    <property type="molecule type" value="Genomic_DNA"/>
</dbReference>
<evidence type="ECO:0000259" key="4">
    <source>
        <dbReference type="PROSITE" id="PS51000"/>
    </source>
</evidence>
<dbReference type="PANTHER" id="PTHR30363:SF44">
    <property type="entry name" value="AGA OPERON TRANSCRIPTIONAL REPRESSOR-RELATED"/>
    <property type="match status" value="1"/>
</dbReference>
<evidence type="ECO:0000313" key="5">
    <source>
        <dbReference type="EMBL" id="NNH23163.1"/>
    </source>
</evidence>
<dbReference type="PANTHER" id="PTHR30363">
    <property type="entry name" value="HTH-TYPE TRANSCRIPTIONAL REGULATOR SRLR-RELATED"/>
    <property type="match status" value="1"/>
</dbReference>
<dbReference type="PRINTS" id="PR00037">
    <property type="entry name" value="HTHLACR"/>
</dbReference>
<evidence type="ECO:0000256" key="2">
    <source>
        <dbReference type="ARBA" id="ARBA00023125"/>
    </source>
</evidence>
<keyword evidence="3" id="KW-0804">Transcription</keyword>
<comment type="caution">
    <text evidence="5">The sequence shown here is derived from an EMBL/GenBank/DDBJ whole genome shotgun (WGS) entry which is preliminary data.</text>
</comment>
<dbReference type="SUPFAM" id="SSF46785">
    <property type="entry name" value="Winged helix' DNA-binding domain"/>
    <property type="match status" value="1"/>
</dbReference>
<gene>
    <name evidence="5" type="ORF">HLB09_08675</name>
</gene>
<dbReference type="InterPro" id="IPR001034">
    <property type="entry name" value="DeoR_HTH"/>
</dbReference>
<dbReference type="PROSITE" id="PS51000">
    <property type="entry name" value="HTH_DEOR_2"/>
    <property type="match status" value="1"/>
</dbReference>
<dbReference type="SMART" id="SM00420">
    <property type="entry name" value="HTH_DEOR"/>
    <property type="match status" value="1"/>
</dbReference>
<name>A0A849BPA6_9ACTN</name>
<feature type="domain" description="HTH deoR-type" evidence="4">
    <location>
        <begin position="11"/>
        <end position="66"/>
    </location>
</feature>
<dbReference type="GO" id="GO:0003677">
    <property type="term" value="F:DNA binding"/>
    <property type="evidence" value="ECO:0007669"/>
    <property type="project" value="UniProtKB-KW"/>
</dbReference>
<evidence type="ECO:0000256" key="3">
    <source>
        <dbReference type="ARBA" id="ARBA00023163"/>
    </source>
</evidence>
<dbReference type="Proteomes" id="UP000555552">
    <property type="component" value="Unassembled WGS sequence"/>
</dbReference>
<evidence type="ECO:0000313" key="6">
    <source>
        <dbReference type="Proteomes" id="UP000555552"/>
    </source>
</evidence>
<dbReference type="AlphaFoldDB" id="A0A849BPA6"/>
<reference evidence="5 6" key="1">
    <citation type="submission" date="2020-05" db="EMBL/GenBank/DDBJ databases">
        <title>MicrobeNet Type strains.</title>
        <authorList>
            <person name="Nicholson A.C."/>
        </authorList>
    </citation>
    <scope>NUCLEOTIDE SEQUENCE [LARGE SCALE GENOMIC DNA]</scope>
    <source>
        <strain evidence="5 6">JCM 14547</strain>
    </source>
</reference>
<dbReference type="Gene3D" id="1.10.10.10">
    <property type="entry name" value="Winged helix-like DNA-binding domain superfamily/Winged helix DNA-binding domain"/>
    <property type="match status" value="1"/>
</dbReference>
<keyword evidence="2" id="KW-0238">DNA-binding</keyword>
<keyword evidence="6" id="KW-1185">Reference proteome</keyword>
<accession>A0A849BPA6</accession>
<dbReference type="InterPro" id="IPR050313">
    <property type="entry name" value="Carb_Metab_HTH_regulators"/>
</dbReference>